<evidence type="ECO:0000313" key="2">
    <source>
        <dbReference type="EMBL" id="ORY64360.1"/>
    </source>
</evidence>
<dbReference type="GO" id="GO:0008168">
    <property type="term" value="F:methyltransferase activity"/>
    <property type="evidence" value="ECO:0007669"/>
    <property type="project" value="UniProtKB-KW"/>
</dbReference>
<reference evidence="2 3" key="1">
    <citation type="submission" date="2016-07" db="EMBL/GenBank/DDBJ databases">
        <title>Pervasive Adenine N6-methylation of Active Genes in Fungi.</title>
        <authorList>
            <consortium name="DOE Joint Genome Institute"/>
            <person name="Mondo S.J."/>
            <person name="Dannebaum R.O."/>
            <person name="Kuo R.C."/>
            <person name="Labutti K."/>
            <person name="Haridas S."/>
            <person name="Kuo A."/>
            <person name="Salamov A."/>
            <person name="Ahrendt S.R."/>
            <person name="Lipzen A."/>
            <person name="Sullivan W."/>
            <person name="Andreopoulos W.B."/>
            <person name="Clum A."/>
            <person name="Lindquist E."/>
            <person name="Daum C."/>
            <person name="Ramamoorthy G.K."/>
            <person name="Gryganskyi A."/>
            <person name="Culley D."/>
            <person name="Magnuson J.K."/>
            <person name="James T.Y."/>
            <person name="O'Malley M.A."/>
            <person name="Stajich J.E."/>
            <person name="Spatafora J.W."/>
            <person name="Visel A."/>
            <person name="Grigoriev I.V."/>
        </authorList>
    </citation>
    <scope>NUCLEOTIDE SEQUENCE [LARGE SCALE GENOMIC DNA]</scope>
    <source>
        <strain evidence="2 3">CBS 129021</strain>
    </source>
</reference>
<keyword evidence="3" id="KW-1185">Reference proteome</keyword>
<dbReference type="CDD" id="cd02440">
    <property type="entry name" value="AdoMet_MTases"/>
    <property type="match status" value="1"/>
</dbReference>
<protein>
    <submittedName>
        <fullName evidence="2">S-adenosyl-L-methionine-dependent methyltransferase</fullName>
    </submittedName>
</protein>
<dbReference type="SUPFAM" id="SSF53335">
    <property type="entry name" value="S-adenosyl-L-methionine-dependent methyltransferases"/>
    <property type="match status" value="1"/>
</dbReference>
<dbReference type="RefSeq" id="XP_040715774.1">
    <property type="nucleotide sequence ID" value="XM_040854172.1"/>
</dbReference>
<dbReference type="Proteomes" id="UP000193689">
    <property type="component" value="Unassembled WGS sequence"/>
</dbReference>
<dbReference type="Pfam" id="PF13489">
    <property type="entry name" value="Methyltransf_23"/>
    <property type="match status" value="1"/>
</dbReference>
<dbReference type="PANTHER" id="PTHR43591">
    <property type="entry name" value="METHYLTRANSFERASE"/>
    <property type="match status" value="1"/>
</dbReference>
<dbReference type="InterPro" id="IPR029063">
    <property type="entry name" value="SAM-dependent_MTases_sf"/>
</dbReference>
<gene>
    <name evidence="2" type="ORF">BCR38DRAFT_212815</name>
</gene>
<dbReference type="EMBL" id="MCFJ01000007">
    <property type="protein sequence ID" value="ORY64360.1"/>
    <property type="molecule type" value="Genomic_DNA"/>
</dbReference>
<keyword evidence="2" id="KW-0808">Transferase</keyword>
<dbReference type="InParanoid" id="A0A1Y2DYH8"/>
<sequence>MADQNLVNRDVTSPDEVFGQFVPQTGVEQGTNQDIIDELEVDSNRADSDSGLGSELSTTSTSLGSRVLPYRYQNGRRYQASNDIYHLPNDVQEMNRLELQHMIFIEMLGHRLHLAPIDKIKMTHALDVGCGTANWSIEFAELYPHVQVIGTDLSPIQPRYAPSNCTFYIDDATKEWMFYERFDYIHLRALTMGITDWDKLVDQAYKHLQPGGYLELQEFHMPLESSDGSLKPDSALATWGRNVQEICGRLGINVKAALEHPDRLRQRGFQAVEEAHLPVPIGPWAKGLPQKRIGWMARKDLYEGIDAISRRLLLMMDDGQTEEQVDALLAQCKEEIMDRSIHSYMTLDVTWGQRPFDG</sequence>
<dbReference type="Gene3D" id="3.40.50.150">
    <property type="entry name" value="Vaccinia Virus protein VP39"/>
    <property type="match status" value="1"/>
</dbReference>
<dbReference type="AlphaFoldDB" id="A0A1Y2DYH8"/>
<keyword evidence="2" id="KW-0489">Methyltransferase</keyword>
<evidence type="ECO:0000256" key="1">
    <source>
        <dbReference type="ARBA" id="ARBA00038158"/>
    </source>
</evidence>
<dbReference type="GO" id="GO:0032259">
    <property type="term" value="P:methylation"/>
    <property type="evidence" value="ECO:0007669"/>
    <property type="project" value="UniProtKB-KW"/>
</dbReference>
<proteinExistence type="inferred from homology"/>
<comment type="caution">
    <text evidence="2">The sequence shown here is derived from an EMBL/GenBank/DDBJ whole genome shotgun (WGS) entry which is preliminary data.</text>
</comment>
<comment type="similarity">
    <text evidence="1">Belongs to the methyltransferase superfamily. LaeA methyltransferase family.</text>
</comment>
<accession>A0A1Y2DYH8</accession>
<organism evidence="2 3">
    <name type="scientific">Pseudomassariella vexata</name>
    <dbReference type="NCBI Taxonomy" id="1141098"/>
    <lineage>
        <taxon>Eukaryota</taxon>
        <taxon>Fungi</taxon>
        <taxon>Dikarya</taxon>
        <taxon>Ascomycota</taxon>
        <taxon>Pezizomycotina</taxon>
        <taxon>Sordariomycetes</taxon>
        <taxon>Xylariomycetidae</taxon>
        <taxon>Amphisphaeriales</taxon>
        <taxon>Pseudomassariaceae</taxon>
        <taxon>Pseudomassariella</taxon>
    </lineage>
</organism>
<dbReference type="STRING" id="1141098.A0A1Y2DYH8"/>
<evidence type="ECO:0000313" key="3">
    <source>
        <dbReference type="Proteomes" id="UP000193689"/>
    </source>
</evidence>
<dbReference type="GeneID" id="63770384"/>
<dbReference type="PANTHER" id="PTHR43591:SF24">
    <property type="entry name" value="2-METHOXY-6-POLYPRENYL-1,4-BENZOQUINOL METHYLASE, MITOCHONDRIAL"/>
    <property type="match status" value="1"/>
</dbReference>
<name>A0A1Y2DYH8_9PEZI</name>
<dbReference type="OrthoDB" id="2013972at2759"/>